<accession>A0A2U1THB7</accession>
<sequence>MPRSNRPKRRPGGPSTGEGDSLEHLLSGWKRTESRRGREFFVQPVSAERAVKEYLCPGCGLGITPSVPHLVIWRADGVLGDEADLAARRHWHTHCWRIG</sequence>
<dbReference type="Proteomes" id="UP000244962">
    <property type="component" value="Unassembled WGS sequence"/>
</dbReference>
<name>A0A2U1THB7_9MICO</name>
<evidence type="ECO:0000256" key="1">
    <source>
        <dbReference type="SAM" id="MobiDB-lite"/>
    </source>
</evidence>
<proteinExistence type="predicted"/>
<evidence type="ECO:0000313" key="2">
    <source>
        <dbReference type="EMBL" id="PWC08256.1"/>
    </source>
</evidence>
<evidence type="ECO:0000313" key="3">
    <source>
        <dbReference type="Proteomes" id="UP000244962"/>
    </source>
</evidence>
<evidence type="ECO:0008006" key="4">
    <source>
        <dbReference type="Google" id="ProtNLM"/>
    </source>
</evidence>
<keyword evidence="3" id="KW-1185">Reference proteome</keyword>
<feature type="region of interest" description="Disordered" evidence="1">
    <location>
        <begin position="1"/>
        <end position="25"/>
    </location>
</feature>
<organism evidence="2 3">
    <name type="scientific">Mycetocola zhujimingii</name>
    <dbReference type="NCBI Taxonomy" id="2079792"/>
    <lineage>
        <taxon>Bacteria</taxon>
        <taxon>Bacillati</taxon>
        <taxon>Actinomycetota</taxon>
        <taxon>Actinomycetes</taxon>
        <taxon>Micrococcales</taxon>
        <taxon>Microbacteriaceae</taxon>
        <taxon>Mycetocola</taxon>
    </lineage>
</organism>
<dbReference type="AlphaFoldDB" id="A0A2U1THB7"/>
<dbReference type="EMBL" id="QEFB01000001">
    <property type="protein sequence ID" value="PWC08256.1"/>
    <property type="molecule type" value="Genomic_DNA"/>
</dbReference>
<reference evidence="3" key="1">
    <citation type="submission" date="2018-04" db="EMBL/GenBank/DDBJ databases">
        <authorList>
            <person name="Liu S."/>
            <person name="Wang Z."/>
            <person name="Li J."/>
        </authorList>
    </citation>
    <scope>NUCLEOTIDE SEQUENCE [LARGE SCALE GENOMIC DNA]</scope>
    <source>
        <strain evidence="3">622</strain>
    </source>
</reference>
<gene>
    <name evidence="2" type="ORF">DF223_02625</name>
</gene>
<protein>
    <recommendedName>
        <fullName evidence="4">ATP/GTP-binding protein</fullName>
    </recommendedName>
</protein>
<feature type="compositionally biased region" description="Basic residues" evidence="1">
    <location>
        <begin position="1"/>
        <end position="11"/>
    </location>
</feature>
<comment type="caution">
    <text evidence="2">The sequence shown here is derived from an EMBL/GenBank/DDBJ whole genome shotgun (WGS) entry which is preliminary data.</text>
</comment>
<dbReference type="RefSeq" id="WP_108962064.1">
    <property type="nucleotide sequence ID" value="NZ_QEFB01000001.1"/>
</dbReference>